<dbReference type="VEuPathDB" id="FungiDB:MYCFIDRAFT_179617"/>
<gene>
    <name evidence="3" type="ORF">MYCFIDRAFT_179617</name>
</gene>
<evidence type="ECO:0000256" key="2">
    <source>
        <dbReference type="SAM" id="SignalP"/>
    </source>
</evidence>
<keyword evidence="2" id="KW-0732">Signal</keyword>
<sequence>MGKSSLIVKIFSIILVALAYLTTTVSAWSVAVHNTTDCSDFFDETSGQDIPVSYFAYSNLHSQVSSSACFALGRYEESDDCAYSKDGGRTFTDCKDMIDIFSRDFVDSHTLSFGFPCDTKCNVYYGNDQCVTNPESCEAGKCLDLSDLIMDDKLPISFQCFDQEDKAKIEECRKSATGPRANFWAGERIHQGSVMGLHLRSNDCTDFVAHLGRDFASFEIIEYMTFTIVSTGFMIVVSSSAEREADRQCSLNARTLDAAAGERMNASSTSRQLQPQTHTPPTRTTSTTFDLQPLCIAPIYNTLDNLNTPFNTYTSITEPFRQDVLTAAWQATIYNNGDCSHGGANYFVYSGAGQSQCMTVGFADGADCSYHANGGTSQSECGATTYTTWLHEFYGPERVSIFVPSGTELTHCVTIGTNTCQTNNGPNCRTFKGDADGTCMQLNEGTFDAFNTLQMTALQPGQGQEVFQGLDVLDLNDTTNDYAHRDQTKHEAAKNEQR</sequence>
<dbReference type="Proteomes" id="UP000016932">
    <property type="component" value="Unassembled WGS sequence"/>
</dbReference>
<protein>
    <submittedName>
        <fullName evidence="3">Uncharacterized protein</fullName>
    </submittedName>
</protein>
<feature type="chain" id="PRO_5004030949" evidence="2">
    <location>
        <begin position="28"/>
        <end position="498"/>
    </location>
</feature>
<keyword evidence="4" id="KW-1185">Reference proteome</keyword>
<dbReference type="AlphaFoldDB" id="M3A1C2"/>
<dbReference type="KEGG" id="pfj:MYCFIDRAFT_179617"/>
<dbReference type="GeneID" id="19334163"/>
<name>M3A1C2_PSEFD</name>
<feature type="signal peptide" evidence="2">
    <location>
        <begin position="1"/>
        <end position="27"/>
    </location>
</feature>
<evidence type="ECO:0000256" key="1">
    <source>
        <dbReference type="SAM" id="MobiDB-lite"/>
    </source>
</evidence>
<organism evidence="3 4">
    <name type="scientific">Pseudocercospora fijiensis (strain CIRAD86)</name>
    <name type="common">Black leaf streak disease fungus</name>
    <name type="synonym">Mycosphaerella fijiensis</name>
    <dbReference type="NCBI Taxonomy" id="383855"/>
    <lineage>
        <taxon>Eukaryota</taxon>
        <taxon>Fungi</taxon>
        <taxon>Dikarya</taxon>
        <taxon>Ascomycota</taxon>
        <taxon>Pezizomycotina</taxon>
        <taxon>Dothideomycetes</taxon>
        <taxon>Dothideomycetidae</taxon>
        <taxon>Mycosphaerellales</taxon>
        <taxon>Mycosphaerellaceae</taxon>
        <taxon>Pseudocercospora</taxon>
    </lineage>
</organism>
<feature type="compositionally biased region" description="Low complexity" evidence="1">
    <location>
        <begin position="272"/>
        <end position="287"/>
    </location>
</feature>
<feature type="region of interest" description="Disordered" evidence="1">
    <location>
        <begin position="260"/>
        <end position="287"/>
    </location>
</feature>
<evidence type="ECO:0000313" key="4">
    <source>
        <dbReference type="Proteomes" id="UP000016932"/>
    </source>
</evidence>
<dbReference type="HOGENOM" id="CLU_547606_0_0_1"/>
<evidence type="ECO:0000313" key="3">
    <source>
        <dbReference type="EMBL" id="EME78181.1"/>
    </source>
</evidence>
<dbReference type="EMBL" id="KB446564">
    <property type="protein sequence ID" value="EME78181.1"/>
    <property type="molecule type" value="Genomic_DNA"/>
</dbReference>
<reference evidence="3 4" key="1">
    <citation type="journal article" date="2012" name="PLoS Pathog.">
        <title>Diverse lifestyles and strategies of plant pathogenesis encoded in the genomes of eighteen Dothideomycetes fungi.</title>
        <authorList>
            <person name="Ohm R.A."/>
            <person name="Feau N."/>
            <person name="Henrissat B."/>
            <person name="Schoch C.L."/>
            <person name="Horwitz B.A."/>
            <person name="Barry K.W."/>
            <person name="Condon B.J."/>
            <person name="Copeland A.C."/>
            <person name="Dhillon B."/>
            <person name="Glaser F."/>
            <person name="Hesse C.N."/>
            <person name="Kosti I."/>
            <person name="LaButti K."/>
            <person name="Lindquist E.A."/>
            <person name="Lucas S."/>
            <person name="Salamov A.A."/>
            <person name="Bradshaw R.E."/>
            <person name="Ciuffetti L."/>
            <person name="Hamelin R.C."/>
            <person name="Kema G.H.J."/>
            <person name="Lawrence C."/>
            <person name="Scott J.A."/>
            <person name="Spatafora J.W."/>
            <person name="Turgeon B.G."/>
            <person name="de Wit P.J.G.M."/>
            <person name="Zhong S."/>
            <person name="Goodwin S.B."/>
            <person name="Grigoriev I.V."/>
        </authorList>
    </citation>
    <scope>NUCLEOTIDE SEQUENCE [LARGE SCALE GENOMIC DNA]</scope>
    <source>
        <strain evidence="3 4">CIRAD86</strain>
    </source>
</reference>
<dbReference type="OrthoDB" id="10422823at2759"/>
<accession>M3A1C2</accession>
<proteinExistence type="predicted"/>
<dbReference type="RefSeq" id="XP_007931858.1">
    <property type="nucleotide sequence ID" value="XM_007933667.1"/>
</dbReference>